<evidence type="ECO:0008006" key="4">
    <source>
        <dbReference type="Google" id="ProtNLM"/>
    </source>
</evidence>
<organism evidence="2 3">
    <name type="scientific">Pseudodesulfovibrio profundus</name>
    <dbReference type="NCBI Taxonomy" id="57320"/>
    <lineage>
        <taxon>Bacteria</taxon>
        <taxon>Pseudomonadati</taxon>
        <taxon>Thermodesulfobacteriota</taxon>
        <taxon>Desulfovibrionia</taxon>
        <taxon>Desulfovibrionales</taxon>
        <taxon>Desulfovibrionaceae</taxon>
    </lineage>
</organism>
<dbReference type="EMBL" id="LT907975">
    <property type="protein sequence ID" value="SOB59346.1"/>
    <property type="molecule type" value="Genomic_DNA"/>
</dbReference>
<evidence type="ECO:0000256" key="1">
    <source>
        <dbReference type="SAM" id="MobiDB-lite"/>
    </source>
</evidence>
<gene>
    <name evidence="2" type="ORF">DPRO_2438</name>
</gene>
<protein>
    <recommendedName>
        <fullName evidence="4">DUF4911 domain-containing protein</fullName>
    </recommendedName>
</protein>
<name>A0A2C8F996_9BACT</name>
<feature type="compositionally biased region" description="Basic residues" evidence="1">
    <location>
        <begin position="7"/>
        <end position="17"/>
    </location>
</feature>
<feature type="region of interest" description="Disordered" evidence="1">
    <location>
        <begin position="1"/>
        <end position="22"/>
    </location>
</feature>
<dbReference type="InterPro" id="IPR032587">
    <property type="entry name" value="DUF4911"/>
</dbReference>
<dbReference type="Pfam" id="PF16256">
    <property type="entry name" value="DUF4911"/>
    <property type="match status" value="1"/>
</dbReference>
<proteinExistence type="predicted"/>
<keyword evidence="3" id="KW-1185">Reference proteome</keyword>
<accession>A0A2C8F996</accession>
<reference evidence="3" key="1">
    <citation type="submission" date="2017-09" db="EMBL/GenBank/DDBJ databases">
        <authorList>
            <person name="Regsiter A."/>
            <person name="William W."/>
        </authorList>
    </citation>
    <scope>NUCLEOTIDE SEQUENCE [LARGE SCALE GENOMIC DNA]</scope>
    <source>
        <strain evidence="3">500-1</strain>
    </source>
</reference>
<dbReference type="AlphaFoldDB" id="A0A2C8F996"/>
<dbReference type="Proteomes" id="UP000219215">
    <property type="component" value="Chromosome DPRO"/>
</dbReference>
<evidence type="ECO:0000313" key="3">
    <source>
        <dbReference type="Proteomes" id="UP000219215"/>
    </source>
</evidence>
<evidence type="ECO:0000313" key="2">
    <source>
        <dbReference type="EMBL" id="SOB59346.1"/>
    </source>
</evidence>
<dbReference type="KEGG" id="pprf:DPRO_2438"/>
<sequence length="97" mass="11661">MMSSRKSTSRRRPRKRICPPAPERSERMYIRIEPSRIALFRFLLEGYDNLGIFTVTNKFKGILQLRYSPHQRREMQRFIEAVRTEMEVEEVAIPCEK</sequence>